<sequence length="111" mass="12864">MVNPELRRQVITVYKGQTHLRDEEQIRKGIARAEFVKKGRFIASGRKCFSQQRALFRDDWSLLFGFFVIHHLIMRAQLALPLAYIPSLTDADKTVNFQVLFEAVPDAETEI</sequence>
<comment type="caution">
    <text evidence="1">The sequence shown here is derived from an EMBL/GenBank/DDBJ whole genome shotgun (WGS) entry which is preliminary data.</text>
</comment>
<protein>
    <submittedName>
        <fullName evidence="1">Uncharacterized protein</fullName>
    </submittedName>
</protein>
<reference evidence="1" key="1">
    <citation type="submission" date="2022-11" db="EMBL/GenBank/DDBJ databases">
        <authorList>
            <person name="Petersen C."/>
        </authorList>
    </citation>
    <scope>NUCLEOTIDE SEQUENCE</scope>
    <source>
        <strain evidence="1">IBT 30069</strain>
    </source>
</reference>
<gene>
    <name evidence="1" type="ORF">N7456_005794</name>
</gene>
<dbReference type="OrthoDB" id="10258445at2759"/>
<name>A0A9W9FZ25_9EURO</name>
<proteinExistence type="predicted"/>
<organism evidence="1 2">
    <name type="scientific">Penicillium angulare</name>
    <dbReference type="NCBI Taxonomy" id="116970"/>
    <lineage>
        <taxon>Eukaryota</taxon>
        <taxon>Fungi</taxon>
        <taxon>Dikarya</taxon>
        <taxon>Ascomycota</taxon>
        <taxon>Pezizomycotina</taxon>
        <taxon>Eurotiomycetes</taxon>
        <taxon>Eurotiomycetidae</taxon>
        <taxon>Eurotiales</taxon>
        <taxon>Aspergillaceae</taxon>
        <taxon>Penicillium</taxon>
    </lineage>
</organism>
<evidence type="ECO:0000313" key="2">
    <source>
        <dbReference type="Proteomes" id="UP001149165"/>
    </source>
</evidence>
<dbReference type="EMBL" id="JAPQKH010000003">
    <property type="protein sequence ID" value="KAJ5109119.1"/>
    <property type="molecule type" value="Genomic_DNA"/>
</dbReference>
<dbReference type="AlphaFoldDB" id="A0A9W9FZ25"/>
<evidence type="ECO:0000313" key="1">
    <source>
        <dbReference type="EMBL" id="KAJ5109119.1"/>
    </source>
</evidence>
<dbReference type="Proteomes" id="UP001149165">
    <property type="component" value="Unassembled WGS sequence"/>
</dbReference>
<keyword evidence="2" id="KW-1185">Reference proteome</keyword>
<reference evidence="1" key="2">
    <citation type="journal article" date="2023" name="IMA Fungus">
        <title>Comparative genomic study of the Penicillium genus elucidates a diverse pangenome and 15 lateral gene transfer events.</title>
        <authorList>
            <person name="Petersen C."/>
            <person name="Sorensen T."/>
            <person name="Nielsen M.R."/>
            <person name="Sondergaard T.E."/>
            <person name="Sorensen J.L."/>
            <person name="Fitzpatrick D.A."/>
            <person name="Frisvad J.C."/>
            <person name="Nielsen K.L."/>
        </authorList>
    </citation>
    <scope>NUCLEOTIDE SEQUENCE</scope>
    <source>
        <strain evidence="1">IBT 30069</strain>
    </source>
</reference>
<accession>A0A9W9FZ25</accession>